<gene>
    <name evidence="3" type="ORF">FHP29_03835</name>
</gene>
<sequence length="273" mass="28587">MDDELLTRCLHDLTDGAPVPATATDEDVRRGRTRLRRRRTAVVAGAAGAVATTLVCVALVGSGQGGPDGRSGRGDVAVDPSPAPTPAPTPIATPQGRTCLPTTERMRPDPAISRVVRGYREILAERLDPQGAHLDRWQVTRSVQSSTSQSGCPEGSGWTAALGTKVGWRVAGESGQGVVRVFVVAPGRWPDSSIVASYETWQDRPVSLPGVVSAEVAEHDGGTAVVVHRSDGFTVEIDANTLFGNNSVTPVSGLDVTVEQLLAAAADPRFTLP</sequence>
<keyword evidence="2" id="KW-0472">Membrane</keyword>
<accession>A0A5C4WES6</accession>
<keyword evidence="2" id="KW-0812">Transmembrane</keyword>
<dbReference type="OrthoDB" id="3786414at2"/>
<dbReference type="Proteomes" id="UP000313231">
    <property type="component" value="Unassembled WGS sequence"/>
</dbReference>
<dbReference type="AlphaFoldDB" id="A0A5C4WES6"/>
<evidence type="ECO:0000256" key="1">
    <source>
        <dbReference type="SAM" id="MobiDB-lite"/>
    </source>
</evidence>
<organism evidence="3 4">
    <name type="scientific">Nocardioides albidus</name>
    <dbReference type="NCBI Taxonomy" id="1517589"/>
    <lineage>
        <taxon>Bacteria</taxon>
        <taxon>Bacillati</taxon>
        <taxon>Actinomycetota</taxon>
        <taxon>Actinomycetes</taxon>
        <taxon>Propionibacteriales</taxon>
        <taxon>Nocardioidaceae</taxon>
        <taxon>Nocardioides</taxon>
    </lineage>
</organism>
<evidence type="ECO:0000313" key="3">
    <source>
        <dbReference type="EMBL" id="TNM46076.1"/>
    </source>
</evidence>
<name>A0A5C4WES6_9ACTN</name>
<proteinExistence type="predicted"/>
<feature type="compositionally biased region" description="Pro residues" evidence="1">
    <location>
        <begin position="81"/>
        <end position="91"/>
    </location>
</feature>
<protein>
    <submittedName>
        <fullName evidence="3">Uncharacterized protein</fullName>
    </submittedName>
</protein>
<comment type="caution">
    <text evidence="3">The sequence shown here is derived from an EMBL/GenBank/DDBJ whole genome shotgun (WGS) entry which is preliminary data.</text>
</comment>
<evidence type="ECO:0000313" key="4">
    <source>
        <dbReference type="Proteomes" id="UP000313231"/>
    </source>
</evidence>
<feature type="transmembrane region" description="Helical" evidence="2">
    <location>
        <begin position="40"/>
        <end position="61"/>
    </location>
</feature>
<keyword evidence="2" id="KW-1133">Transmembrane helix</keyword>
<evidence type="ECO:0000256" key="2">
    <source>
        <dbReference type="SAM" id="Phobius"/>
    </source>
</evidence>
<feature type="region of interest" description="Disordered" evidence="1">
    <location>
        <begin position="63"/>
        <end position="105"/>
    </location>
</feature>
<dbReference type="RefSeq" id="WP_139621534.1">
    <property type="nucleotide sequence ID" value="NZ_VDMP01000016.1"/>
</dbReference>
<dbReference type="EMBL" id="VDMP01000016">
    <property type="protein sequence ID" value="TNM46076.1"/>
    <property type="molecule type" value="Genomic_DNA"/>
</dbReference>
<keyword evidence="4" id="KW-1185">Reference proteome</keyword>
<reference evidence="3 4" key="1">
    <citation type="journal article" date="2016" name="Int. J. Syst. Evol. Microbiol.">
        <title>Nocardioides albidus sp. nov., an actinobacterium isolated from garden soil.</title>
        <authorList>
            <person name="Singh H."/>
            <person name="Du J."/>
            <person name="Trinh H."/>
            <person name="Won K."/>
            <person name="Yang J.E."/>
            <person name="Yin C."/>
            <person name="Kook M."/>
            <person name="Yi T.H."/>
        </authorList>
    </citation>
    <scope>NUCLEOTIDE SEQUENCE [LARGE SCALE GENOMIC DNA]</scope>
    <source>
        <strain evidence="3 4">CCTCC AB 2015297</strain>
    </source>
</reference>